<dbReference type="EMBL" id="CP003229">
    <property type="protein sequence ID" value="AEW98712.1"/>
    <property type="molecule type" value="Genomic_DNA"/>
</dbReference>
<dbReference type="HOGENOM" id="CLU_3123055_0_0_11"/>
<evidence type="ECO:0000313" key="2">
    <source>
        <dbReference type="EMBL" id="AEW98712.1"/>
    </source>
</evidence>
<protein>
    <submittedName>
        <fullName evidence="2">Uncharacterized protein</fullName>
    </submittedName>
</protein>
<keyword evidence="3" id="KW-1185">Reference proteome</keyword>
<accession>G8XGF4</accession>
<feature type="region of interest" description="Disordered" evidence="1">
    <location>
        <begin position="1"/>
        <end position="50"/>
    </location>
</feature>
<feature type="compositionally biased region" description="Basic residues" evidence="1">
    <location>
        <begin position="31"/>
        <end position="50"/>
    </location>
</feature>
<evidence type="ECO:0000313" key="3">
    <source>
        <dbReference type="Proteomes" id="UP000007842"/>
    </source>
</evidence>
<reference evidence="3" key="1">
    <citation type="submission" date="2011-12" db="EMBL/GenBank/DDBJ databases">
        <title>Complete genome sequence of Streptomyces cattleya strain DSM 46488.</title>
        <authorList>
            <person name="Ou H.-Y."/>
            <person name="Li P."/>
            <person name="Zhao C."/>
            <person name="O'Hagan D."/>
            <person name="Deng Z."/>
        </authorList>
    </citation>
    <scope>NUCLEOTIDE SEQUENCE [LARGE SCALE GENOMIC DNA]</scope>
    <source>
        <strain evidence="3">ATCC 35852 / DSM 46488 / JCM 4925 / NBRC 14057 / NRRL 8057</strain>
        <plasmid evidence="3">Plasmid pSCATT</plasmid>
    </source>
</reference>
<keyword evidence="2" id="KW-0614">Plasmid</keyword>
<dbReference type="KEGG" id="scy:SCATT_p05190"/>
<organism evidence="2 3">
    <name type="scientific">Streptantibioticus cattleyicolor (strain ATCC 35852 / DSM 46488 / JCM 4925 / NBRC 14057 / NRRL 8057)</name>
    <name type="common">Streptomyces cattleya</name>
    <dbReference type="NCBI Taxonomy" id="1003195"/>
    <lineage>
        <taxon>Bacteria</taxon>
        <taxon>Bacillati</taxon>
        <taxon>Actinomycetota</taxon>
        <taxon>Actinomycetes</taxon>
        <taxon>Kitasatosporales</taxon>
        <taxon>Streptomycetaceae</taxon>
        <taxon>Streptantibioticus</taxon>
    </lineage>
</organism>
<evidence type="ECO:0000256" key="1">
    <source>
        <dbReference type="SAM" id="MobiDB-lite"/>
    </source>
</evidence>
<dbReference type="AlphaFoldDB" id="G8XGF4"/>
<geneLocation type="plasmid" evidence="2 3">
    <name>pSCATT</name>
</geneLocation>
<proteinExistence type="predicted"/>
<dbReference type="Proteomes" id="UP000007842">
    <property type="component" value="Plasmid pSCATT"/>
</dbReference>
<gene>
    <name evidence="2" type="ordered locus">SCATT_p05190</name>
</gene>
<feature type="compositionally biased region" description="Low complexity" evidence="1">
    <location>
        <begin position="8"/>
        <end position="24"/>
    </location>
</feature>
<sequence>MNAHTADATAITAYARPYPATTATEGTVRPCHNRPPRPGRPGRRRPPGTG</sequence>
<name>G8XGF4_STREN</name>
<dbReference type="PATRIC" id="fig|1003195.29.peg.6314"/>